<evidence type="ECO:0000313" key="1">
    <source>
        <dbReference type="EMBL" id="QOR58581.1"/>
    </source>
</evidence>
<dbReference type="RefSeq" id="YP_010110739.1">
    <property type="nucleotide sequence ID" value="NC_055874.1"/>
</dbReference>
<dbReference type="KEGG" id="vg:65129059"/>
<dbReference type="GeneID" id="65129059"/>
<evidence type="ECO:0000313" key="2">
    <source>
        <dbReference type="Proteomes" id="UP000594037"/>
    </source>
</evidence>
<reference evidence="1 2" key="1">
    <citation type="submission" date="2020-07" db="EMBL/GenBank/DDBJ databases">
        <title>Taxonomic proposal: Crassvirales, a new order of highly abundant and diverse bacterial viruses.</title>
        <authorList>
            <person name="Shkoporov A.N."/>
            <person name="Stockdale S.R."/>
            <person name="Guerin E."/>
            <person name="Ross R.P."/>
            <person name="Hill C."/>
        </authorList>
    </citation>
    <scope>NUCLEOTIDE SEQUENCE [LARGE SCALE GENOMIC DNA]</scope>
</reference>
<dbReference type="EMBL" id="MT774381">
    <property type="protein sequence ID" value="QOR58581.1"/>
    <property type="molecule type" value="Genomic_DNA"/>
</dbReference>
<organism evidence="1 2">
    <name type="scientific">uncultured phage cr3_1</name>
    <dbReference type="NCBI Taxonomy" id="2772065"/>
    <lineage>
        <taxon>Viruses</taxon>
        <taxon>Duplodnaviria</taxon>
        <taxon>Heunggongvirae</taxon>
        <taxon>Uroviricota</taxon>
        <taxon>Caudoviricetes</taxon>
        <taxon>Crassvirales</taxon>
        <taxon>Intestiviridae</taxon>
        <taxon>Crudevirinae</taxon>
        <taxon>Diorhovirus</taxon>
        <taxon>Diorhovirus intestinalis</taxon>
    </lineage>
</organism>
<dbReference type="InterPro" id="IPR036249">
    <property type="entry name" value="Thioredoxin-like_sf"/>
</dbReference>
<proteinExistence type="predicted"/>
<keyword evidence="2" id="KW-1185">Reference proteome</keyword>
<dbReference type="SUPFAM" id="SSF52833">
    <property type="entry name" value="Thioredoxin-like"/>
    <property type="match status" value="1"/>
</dbReference>
<evidence type="ECO:0008006" key="3">
    <source>
        <dbReference type="Google" id="ProtNLM"/>
    </source>
</evidence>
<protein>
    <recommendedName>
        <fullName evidence="3">Thioredoxin</fullName>
    </recommendedName>
</protein>
<dbReference type="Proteomes" id="UP000594037">
    <property type="component" value="Segment"/>
</dbReference>
<name>A0A7M1RXK8_9CAUD</name>
<sequence length="107" mass="12125">MTVALIRTKGCQGCNIMVDILMEVVKSYAGVSGISFLIFDKEDLPSTILKYLEIKDFPTLVITSFERIVFDEEVVNCVLPKSKGDYFTILEGTQRYVDVTTAIEKYR</sequence>
<accession>A0A7M1RXK8</accession>